<feature type="chain" id="PRO_5024876389" evidence="2">
    <location>
        <begin position="21"/>
        <end position="207"/>
    </location>
</feature>
<dbReference type="InterPro" id="IPR000387">
    <property type="entry name" value="Tyr_Pase_dom"/>
</dbReference>
<feature type="domain" description="Tyrosine specific protein phosphatases" evidence="3">
    <location>
        <begin position="117"/>
        <end position="153"/>
    </location>
</feature>
<dbReference type="PANTHER" id="PTHR31126">
    <property type="entry name" value="TYROSINE-PROTEIN PHOSPHATASE"/>
    <property type="match status" value="1"/>
</dbReference>
<organism evidence="4 5">
    <name type="scientific">Caballeronia concitans</name>
    <dbReference type="NCBI Taxonomy" id="1777133"/>
    <lineage>
        <taxon>Bacteria</taxon>
        <taxon>Pseudomonadati</taxon>
        <taxon>Pseudomonadota</taxon>
        <taxon>Betaproteobacteria</taxon>
        <taxon>Burkholderiales</taxon>
        <taxon>Burkholderiaceae</taxon>
        <taxon>Caballeronia</taxon>
    </lineage>
</organism>
<evidence type="ECO:0000313" key="5">
    <source>
        <dbReference type="Proteomes" id="UP000198263"/>
    </source>
</evidence>
<reference evidence="4 5" key="1">
    <citation type="submission" date="2016-01" db="EMBL/GenBank/DDBJ databases">
        <authorList>
            <person name="Peeters C."/>
        </authorList>
    </citation>
    <scope>NUCLEOTIDE SEQUENCE [LARGE SCALE GENOMIC DNA]</scope>
    <source>
        <strain evidence="4">LMG 29315</strain>
    </source>
</reference>
<evidence type="ECO:0000256" key="2">
    <source>
        <dbReference type="SAM" id="SignalP"/>
    </source>
</evidence>
<dbReference type="PROSITE" id="PS50056">
    <property type="entry name" value="TYR_PHOSPHATASE_2"/>
    <property type="match status" value="1"/>
</dbReference>
<dbReference type="SUPFAM" id="SSF52799">
    <property type="entry name" value="(Phosphotyrosine protein) phosphatases II"/>
    <property type="match status" value="1"/>
</dbReference>
<dbReference type="AlphaFoldDB" id="A0A658QWH7"/>
<evidence type="ECO:0000256" key="1">
    <source>
        <dbReference type="ARBA" id="ARBA00009580"/>
    </source>
</evidence>
<evidence type="ECO:0000313" key="4">
    <source>
        <dbReference type="EMBL" id="SAL28842.1"/>
    </source>
</evidence>
<dbReference type="Gene3D" id="3.90.190.10">
    <property type="entry name" value="Protein tyrosine phosphatase superfamily"/>
    <property type="match status" value="1"/>
</dbReference>
<dbReference type="InterPro" id="IPR004861">
    <property type="entry name" value="Siw14-like"/>
</dbReference>
<dbReference type="Pfam" id="PF03162">
    <property type="entry name" value="Y_phosphatase2"/>
    <property type="match status" value="1"/>
</dbReference>
<comment type="caution">
    <text evidence="4">The sequence shown here is derived from an EMBL/GenBank/DDBJ whole genome shotgun (WGS) entry which is preliminary data.</text>
</comment>
<comment type="similarity">
    <text evidence="1">Belongs to the protein-tyrosine phosphatase family.</text>
</comment>
<keyword evidence="5" id="KW-1185">Reference proteome</keyword>
<feature type="signal peptide" evidence="2">
    <location>
        <begin position="1"/>
        <end position="20"/>
    </location>
</feature>
<sequence length="207" mass="22847">MVAFYGAAAAAFALVSMLKAAPVVPHPSDAPRAVTVAARPLNWAEPMVFTHVDNLHRISPSLYRSAQITADDLPHLRALGIRKIISFRSFHSDEALLAGSGIALERIPMNTWDIRDEDMIAALKALRNADRDGPILIHCQHGADRTGLVSALYRVVYQGWTKQQAEDELLHGGYGFHPVWGNIVRYLERVDVEQLRREAGVVLATHG</sequence>
<protein>
    <submittedName>
        <fullName evidence="4">Protein tyrosine/serine phosphatase</fullName>
    </submittedName>
</protein>
<dbReference type="GO" id="GO:0016791">
    <property type="term" value="F:phosphatase activity"/>
    <property type="evidence" value="ECO:0007669"/>
    <property type="project" value="TreeGrafter"/>
</dbReference>
<dbReference type="InterPro" id="IPR016130">
    <property type="entry name" value="Tyr_Pase_AS"/>
</dbReference>
<dbReference type="EMBL" id="FCNV02000003">
    <property type="protein sequence ID" value="SAL28842.1"/>
    <property type="molecule type" value="Genomic_DNA"/>
</dbReference>
<proteinExistence type="inferred from homology"/>
<dbReference type="Proteomes" id="UP000198263">
    <property type="component" value="Unassembled WGS sequence"/>
</dbReference>
<keyword evidence="2" id="KW-0732">Signal</keyword>
<dbReference type="PROSITE" id="PS00383">
    <property type="entry name" value="TYR_PHOSPHATASE_1"/>
    <property type="match status" value="1"/>
</dbReference>
<dbReference type="PANTHER" id="PTHR31126:SF72">
    <property type="entry name" value="DUAL SPECIFICITY PROTEIN PHOSPHATASE TPBA"/>
    <property type="match status" value="1"/>
</dbReference>
<dbReference type="InterPro" id="IPR029021">
    <property type="entry name" value="Prot-tyrosine_phosphatase-like"/>
</dbReference>
<accession>A0A658QWH7</accession>
<name>A0A658QWH7_9BURK</name>
<evidence type="ECO:0000259" key="3">
    <source>
        <dbReference type="PROSITE" id="PS50056"/>
    </source>
</evidence>
<gene>
    <name evidence="4" type="ORF">AWB72_02363</name>
</gene>
<dbReference type="CDD" id="cd14529">
    <property type="entry name" value="TpbA-like"/>
    <property type="match status" value="1"/>
</dbReference>